<dbReference type="InterPro" id="IPR006052">
    <property type="entry name" value="TNF_dom"/>
</dbReference>
<keyword evidence="2" id="KW-1133">Transmembrane helix</keyword>
<evidence type="ECO:0000313" key="4">
    <source>
        <dbReference type="EMBL" id="KAG7480534.1"/>
    </source>
</evidence>
<dbReference type="InterPro" id="IPR008983">
    <property type="entry name" value="Tumour_necrosis_fac-like_dom"/>
</dbReference>
<evidence type="ECO:0000256" key="2">
    <source>
        <dbReference type="SAM" id="Phobius"/>
    </source>
</evidence>
<dbReference type="GO" id="GO:0005164">
    <property type="term" value="F:tumor necrosis factor receptor binding"/>
    <property type="evidence" value="ECO:0007669"/>
    <property type="project" value="InterPro"/>
</dbReference>
<evidence type="ECO:0000313" key="5">
    <source>
        <dbReference type="Proteomes" id="UP001046870"/>
    </source>
</evidence>
<accession>A0A9D3Q8U8</accession>
<dbReference type="AlphaFoldDB" id="A0A9D3Q8U8"/>
<dbReference type="OrthoDB" id="8940744at2759"/>
<protein>
    <recommendedName>
        <fullName evidence="3">THD domain-containing protein</fullName>
    </recommendedName>
</protein>
<gene>
    <name evidence="4" type="ORF">MATL_G00057270</name>
</gene>
<dbReference type="Proteomes" id="UP001046870">
    <property type="component" value="Chromosome 4"/>
</dbReference>
<organism evidence="4 5">
    <name type="scientific">Megalops atlanticus</name>
    <name type="common">Tarpon</name>
    <name type="synonym">Clupea gigantea</name>
    <dbReference type="NCBI Taxonomy" id="7932"/>
    <lineage>
        <taxon>Eukaryota</taxon>
        <taxon>Metazoa</taxon>
        <taxon>Chordata</taxon>
        <taxon>Craniata</taxon>
        <taxon>Vertebrata</taxon>
        <taxon>Euteleostomi</taxon>
        <taxon>Actinopterygii</taxon>
        <taxon>Neopterygii</taxon>
        <taxon>Teleostei</taxon>
        <taxon>Elopiformes</taxon>
        <taxon>Megalopidae</taxon>
        <taxon>Megalops</taxon>
    </lineage>
</organism>
<dbReference type="EMBL" id="JAFDVH010000004">
    <property type="protein sequence ID" value="KAG7480534.1"/>
    <property type="molecule type" value="Genomic_DNA"/>
</dbReference>
<evidence type="ECO:0000259" key="3">
    <source>
        <dbReference type="Pfam" id="PF00229"/>
    </source>
</evidence>
<dbReference type="GO" id="GO:0006955">
    <property type="term" value="P:immune response"/>
    <property type="evidence" value="ECO:0007669"/>
    <property type="project" value="InterPro"/>
</dbReference>
<comment type="similarity">
    <text evidence="1">Belongs to the tumor necrosis factor family.</text>
</comment>
<evidence type="ECO:0000256" key="1">
    <source>
        <dbReference type="ARBA" id="ARBA00008670"/>
    </source>
</evidence>
<dbReference type="Gene3D" id="2.60.120.40">
    <property type="match status" value="1"/>
</dbReference>
<sequence>MVHGESGTVNRAQLLVTGMALAAVVLTIGMFLSKQKDCDCHNPCTNRSRELNDSTMSALFRAPVFKPSMFLSAYKNENDEHQSNEGSLMWTSDPENPNEGLSLCPNGTWISVKERGLYLLFVQATFKVTSTTTTTNLMLRVDVQYEERTDMFSAIFKTFCGSQACEEEQSDVVLSKPILLRMHPGDNLTVVTSHRELVDYTRYPISTFLTLFKYSD</sequence>
<name>A0A9D3Q8U8_MEGAT</name>
<dbReference type="GO" id="GO:0016020">
    <property type="term" value="C:membrane"/>
    <property type="evidence" value="ECO:0007669"/>
    <property type="project" value="InterPro"/>
</dbReference>
<proteinExistence type="inferred from homology"/>
<keyword evidence="2" id="KW-0812">Transmembrane</keyword>
<dbReference type="Pfam" id="PF00229">
    <property type="entry name" value="TNF"/>
    <property type="match status" value="1"/>
</dbReference>
<feature type="domain" description="THD" evidence="3">
    <location>
        <begin position="106"/>
        <end position="214"/>
    </location>
</feature>
<keyword evidence="2" id="KW-0472">Membrane</keyword>
<feature type="transmembrane region" description="Helical" evidence="2">
    <location>
        <begin position="12"/>
        <end position="32"/>
    </location>
</feature>
<reference evidence="4" key="1">
    <citation type="submission" date="2021-01" db="EMBL/GenBank/DDBJ databases">
        <authorList>
            <person name="Zahm M."/>
            <person name="Roques C."/>
            <person name="Cabau C."/>
            <person name="Klopp C."/>
            <person name="Donnadieu C."/>
            <person name="Jouanno E."/>
            <person name="Lampietro C."/>
            <person name="Louis A."/>
            <person name="Herpin A."/>
            <person name="Echchiki A."/>
            <person name="Berthelot C."/>
            <person name="Parey E."/>
            <person name="Roest-Crollius H."/>
            <person name="Braasch I."/>
            <person name="Postlethwait J."/>
            <person name="Bobe J."/>
            <person name="Montfort J."/>
            <person name="Bouchez O."/>
            <person name="Begum T."/>
            <person name="Mejri S."/>
            <person name="Adams A."/>
            <person name="Chen W.-J."/>
            <person name="Guiguen Y."/>
        </authorList>
    </citation>
    <scope>NUCLEOTIDE SEQUENCE</scope>
    <source>
        <strain evidence="4">YG-15Mar2019-1</strain>
        <tissue evidence="4">Brain</tissue>
    </source>
</reference>
<comment type="caution">
    <text evidence="4">The sequence shown here is derived from an EMBL/GenBank/DDBJ whole genome shotgun (WGS) entry which is preliminary data.</text>
</comment>
<keyword evidence="5" id="KW-1185">Reference proteome</keyword>
<dbReference type="SUPFAM" id="SSF49842">
    <property type="entry name" value="TNF-like"/>
    <property type="match status" value="1"/>
</dbReference>